<reference evidence="2" key="1">
    <citation type="submission" date="2022-12" db="EMBL/GenBank/DDBJ databases">
        <title>Polyphasic identification of a Novel Hot-Spring Cyanobacterium Ocullathermofonsia sinensis gen nov. sp. nov. and Genomic Insights on its Adaptations to the Thermal Habitat.</title>
        <authorList>
            <person name="Daroch M."/>
            <person name="Tang J."/>
            <person name="Jiang Y."/>
        </authorList>
    </citation>
    <scope>NUCLEOTIDE SEQUENCE</scope>
    <source>
        <strain evidence="2">PKUAC-SCTA174</strain>
    </source>
</reference>
<dbReference type="RefSeq" id="WP_268611012.1">
    <property type="nucleotide sequence ID" value="NZ_CP113797.1"/>
</dbReference>
<dbReference type="AlphaFoldDB" id="A0A9E8ZDQ8"/>
<proteinExistence type="predicted"/>
<sequence>MPTGRFQSRFLSFVSQQSLRFRDKTGQAWRQMKITAAWGAQILLYPIYAAFQTTRLVSRQMGQAVQRVIPQLQSAKPSSPVPTSASHDAPFAFTSDGPIQNTLQAIDAVIQSLPATSIATQLCASESAEGAIEHRPSAALHAIAHSNPSHLSVQRLQIHGVASSIDTRSLVLVTIENRILDILTPEQQRHLQQRMVAELVTYHQQRRSLQSARSFNFLPLPADRPNAFLPIRAFYRLMAWMQTTPIAIATNLFQESHLALLHAAKTEAIAHLPTAQYSLRSADRPWLRLNQAFDGVLDQSAIPSSSASRQLSSSQASAPAAPSISPSVPQPWLTWESLFQQRPTPPSTSEWDLFHPAPEHKLVTRKSSAIRNQRSTKSSGDVTPLSEDVLSPTVFTPQPSNLATADTPTTETGISTTWVDIDAEVQLVAYVKHPLEQLLDWLDRGMVWIEEKLAKTLSWLRDRLS</sequence>
<gene>
    <name evidence="2" type="ORF">OXH18_03385</name>
</gene>
<keyword evidence="3" id="KW-1185">Reference proteome</keyword>
<evidence type="ECO:0000313" key="3">
    <source>
        <dbReference type="Proteomes" id="UP001163152"/>
    </source>
</evidence>
<organism evidence="2 3">
    <name type="scientific">Thermocoleostomius sinensis A174</name>
    <dbReference type="NCBI Taxonomy" id="2016057"/>
    <lineage>
        <taxon>Bacteria</taxon>
        <taxon>Bacillati</taxon>
        <taxon>Cyanobacteriota</taxon>
        <taxon>Cyanophyceae</taxon>
        <taxon>Oculatellales</taxon>
        <taxon>Oculatellaceae</taxon>
        <taxon>Thermocoleostomius</taxon>
    </lineage>
</organism>
<accession>A0A9E8ZDQ8</accession>
<dbReference type="KEGG" id="tsin:OXH18_03385"/>
<feature type="compositionally biased region" description="Polar residues" evidence="1">
    <location>
        <begin position="393"/>
        <end position="409"/>
    </location>
</feature>
<name>A0A9E8ZDQ8_9CYAN</name>
<protein>
    <submittedName>
        <fullName evidence="2">Uncharacterized protein</fullName>
    </submittedName>
</protein>
<dbReference type="Proteomes" id="UP001163152">
    <property type="component" value="Chromosome"/>
</dbReference>
<evidence type="ECO:0000256" key="1">
    <source>
        <dbReference type="SAM" id="MobiDB-lite"/>
    </source>
</evidence>
<feature type="compositionally biased region" description="Polar residues" evidence="1">
    <location>
        <begin position="365"/>
        <end position="381"/>
    </location>
</feature>
<evidence type="ECO:0000313" key="2">
    <source>
        <dbReference type="EMBL" id="WAL61057.1"/>
    </source>
</evidence>
<dbReference type="EMBL" id="CP113797">
    <property type="protein sequence ID" value="WAL61057.1"/>
    <property type="molecule type" value="Genomic_DNA"/>
</dbReference>
<feature type="region of interest" description="Disordered" evidence="1">
    <location>
        <begin position="364"/>
        <end position="409"/>
    </location>
</feature>